<organism evidence="1 2">
    <name type="scientific">Chryseobacterium endophyticum</name>
    <dbReference type="NCBI Taxonomy" id="1854762"/>
    <lineage>
        <taxon>Bacteria</taxon>
        <taxon>Pseudomonadati</taxon>
        <taxon>Bacteroidota</taxon>
        <taxon>Flavobacteriia</taxon>
        <taxon>Flavobacteriales</taxon>
        <taxon>Weeksellaceae</taxon>
        <taxon>Chryseobacterium group</taxon>
        <taxon>Chryseobacterium</taxon>
    </lineage>
</organism>
<name>A0AAU6WJ47_9FLAO</name>
<protein>
    <submittedName>
        <fullName evidence="1">Uncharacterized protein</fullName>
    </submittedName>
</protein>
<evidence type="ECO:0000313" key="2">
    <source>
        <dbReference type="Proteomes" id="UP001463665"/>
    </source>
</evidence>
<proteinExistence type="predicted"/>
<dbReference type="AlphaFoldDB" id="A0AAU6WJ47"/>
<dbReference type="EMBL" id="CP154834">
    <property type="protein sequence ID" value="XAO72646.1"/>
    <property type="molecule type" value="Genomic_DNA"/>
</dbReference>
<keyword evidence="2" id="KW-1185">Reference proteome</keyword>
<evidence type="ECO:0000313" key="1">
    <source>
        <dbReference type="EMBL" id="XAO72646.1"/>
    </source>
</evidence>
<gene>
    <name evidence="1" type="ORF">AAFP95_12190</name>
</gene>
<dbReference type="RefSeq" id="WP_345765409.1">
    <property type="nucleotide sequence ID" value="NZ_CP154834.1"/>
</dbReference>
<dbReference type="Proteomes" id="UP001463665">
    <property type="component" value="Chromosome"/>
</dbReference>
<sequence>MEGLEPVTADLLDTESVEQALKDISPTQVFFTAWMRKETEEENIRTNGTMVKTFSTPCLSKIGAPRGIGYRAETLSGTF</sequence>
<reference evidence="1 2" key="1">
    <citation type="submission" date="2024-04" db="EMBL/GenBank/DDBJ databases">
        <title>Genome sequencing and assembly of rice foliar adapted Chryseobacterium endophyticum OsEnb-ALM-A6.</title>
        <authorList>
            <person name="Kumar S."/>
            <person name="Javed M."/>
            <person name="Chouhan V."/>
            <person name="Charishma K."/>
            <person name="Patel A."/>
            <person name="Kumar M."/>
            <person name="Sahu K.P."/>
            <person name="Kumar A."/>
        </authorList>
    </citation>
    <scope>NUCLEOTIDE SEQUENCE [LARGE SCALE GENOMIC DNA]</scope>
    <source>
        <strain evidence="1 2">OsEnb-ALM-A6</strain>
    </source>
</reference>
<accession>A0AAU6WJ47</accession>
<dbReference type="Gene3D" id="3.40.50.720">
    <property type="entry name" value="NAD(P)-binding Rossmann-like Domain"/>
    <property type="match status" value="1"/>
</dbReference>